<evidence type="ECO:0000313" key="2">
    <source>
        <dbReference type="EMBL" id="GAL26002.1"/>
    </source>
</evidence>
<proteinExistence type="predicted"/>
<organism evidence="2 3">
    <name type="scientific">Vibrio variabilis</name>
    <dbReference type="NCBI Taxonomy" id="990271"/>
    <lineage>
        <taxon>Bacteria</taxon>
        <taxon>Pseudomonadati</taxon>
        <taxon>Pseudomonadota</taxon>
        <taxon>Gammaproteobacteria</taxon>
        <taxon>Vibrionales</taxon>
        <taxon>Vibrionaceae</taxon>
        <taxon>Vibrio</taxon>
    </lineage>
</organism>
<name>A0ABQ0JB73_9VIBR</name>
<evidence type="ECO:0000256" key="1">
    <source>
        <dbReference type="SAM" id="SignalP"/>
    </source>
</evidence>
<sequence>MMKINTKSMTSLLAIAFTAPSIAEEKTPDPADLTATNRSAYVALNNKGGFKGSISGDMSFQNGQTGMFTLEAAMDRDGKYSDSRFQYFHVIPNDSKILPRYAASLDVIDNALFTSVSPGVTLAIDSGVKGLNIFPRAGALAGKLSDDLKSVSNSNDDFAYGGSAALYIFYTAGKDGTYFGFFPEYNYLSGDVDVSVLNTNFVMSTPFSQDRTRWGQIKVTNTNTKLRNSTINESFNDTVVWANYKFYF</sequence>
<dbReference type="EMBL" id="BBMS01000014">
    <property type="protein sequence ID" value="GAL26002.1"/>
    <property type="molecule type" value="Genomic_DNA"/>
</dbReference>
<reference evidence="3" key="2">
    <citation type="submission" date="2014-09" db="EMBL/GenBank/DDBJ databases">
        <authorList>
            <consortium name="NBRP consortium"/>
            <person name="Sawabe T."/>
            <person name="Meirelles P."/>
            <person name="Nakanishi M."/>
            <person name="Sayaka M."/>
            <person name="Hattori M."/>
            <person name="Ohkuma M."/>
        </authorList>
    </citation>
    <scope>NUCLEOTIDE SEQUENCE [LARGE SCALE GENOMIC DNA]</scope>
    <source>
        <strain evidence="3">JCM 19239</strain>
    </source>
</reference>
<feature type="chain" id="PRO_5045236041" description="Outer membrane protein" evidence="1">
    <location>
        <begin position="24"/>
        <end position="248"/>
    </location>
</feature>
<evidence type="ECO:0008006" key="4">
    <source>
        <dbReference type="Google" id="ProtNLM"/>
    </source>
</evidence>
<keyword evidence="1" id="KW-0732">Signal</keyword>
<accession>A0ABQ0JB73</accession>
<comment type="caution">
    <text evidence="2">The sequence shown here is derived from an EMBL/GenBank/DDBJ whole genome shotgun (WGS) entry which is preliminary data.</text>
</comment>
<reference evidence="3" key="1">
    <citation type="submission" date="2014-09" db="EMBL/GenBank/DDBJ databases">
        <title>Vibrio variabilis JCM 19239. (C206) whole genome shotgun sequence.</title>
        <authorList>
            <person name="Sawabe T."/>
            <person name="Meirelles P."/>
            <person name="Nakanishi M."/>
            <person name="Sayaka M."/>
            <person name="Hattori M."/>
            <person name="Ohkuma M."/>
        </authorList>
    </citation>
    <scope>NUCLEOTIDE SEQUENCE [LARGE SCALE GENOMIC DNA]</scope>
    <source>
        <strain evidence="3">JCM 19239</strain>
    </source>
</reference>
<protein>
    <recommendedName>
        <fullName evidence="4">Outer membrane protein</fullName>
    </recommendedName>
</protein>
<evidence type="ECO:0000313" key="3">
    <source>
        <dbReference type="Proteomes" id="UP000029223"/>
    </source>
</evidence>
<keyword evidence="3" id="KW-1185">Reference proteome</keyword>
<feature type="signal peptide" evidence="1">
    <location>
        <begin position="1"/>
        <end position="23"/>
    </location>
</feature>
<gene>
    <name evidence="2" type="ORF">JCM19239_2333</name>
</gene>
<dbReference type="Proteomes" id="UP000029223">
    <property type="component" value="Unassembled WGS sequence"/>
</dbReference>